<name>A0A0A9C667_ARUDO</name>
<dbReference type="EMBL" id="GBRH01228995">
    <property type="protein sequence ID" value="JAD68900.1"/>
    <property type="molecule type" value="Transcribed_RNA"/>
</dbReference>
<reference evidence="1" key="2">
    <citation type="journal article" date="2015" name="Data Brief">
        <title>Shoot transcriptome of the giant reed, Arundo donax.</title>
        <authorList>
            <person name="Barrero R.A."/>
            <person name="Guerrero F.D."/>
            <person name="Moolhuijzen P."/>
            <person name="Goolsby J.A."/>
            <person name="Tidwell J."/>
            <person name="Bellgard S.E."/>
            <person name="Bellgard M.I."/>
        </authorList>
    </citation>
    <scope>NUCLEOTIDE SEQUENCE</scope>
    <source>
        <tissue evidence="1">Shoot tissue taken approximately 20 cm above the soil surface</tissue>
    </source>
</reference>
<dbReference type="AlphaFoldDB" id="A0A0A9C667"/>
<reference evidence="1" key="1">
    <citation type="submission" date="2014-09" db="EMBL/GenBank/DDBJ databases">
        <authorList>
            <person name="Magalhaes I.L.F."/>
            <person name="Oliveira U."/>
            <person name="Santos F.R."/>
            <person name="Vidigal T.H.D.A."/>
            <person name="Brescovit A.D."/>
            <person name="Santos A.J."/>
        </authorList>
    </citation>
    <scope>NUCLEOTIDE SEQUENCE</scope>
    <source>
        <tissue evidence="1">Shoot tissue taken approximately 20 cm above the soil surface</tissue>
    </source>
</reference>
<proteinExistence type="predicted"/>
<evidence type="ECO:0000313" key="1">
    <source>
        <dbReference type="EMBL" id="JAD68900.1"/>
    </source>
</evidence>
<protein>
    <submittedName>
        <fullName evidence="1">Uncharacterized protein</fullName>
    </submittedName>
</protein>
<organism evidence="1">
    <name type="scientific">Arundo donax</name>
    <name type="common">Giant reed</name>
    <name type="synonym">Donax arundinaceus</name>
    <dbReference type="NCBI Taxonomy" id="35708"/>
    <lineage>
        <taxon>Eukaryota</taxon>
        <taxon>Viridiplantae</taxon>
        <taxon>Streptophyta</taxon>
        <taxon>Embryophyta</taxon>
        <taxon>Tracheophyta</taxon>
        <taxon>Spermatophyta</taxon>
        <taxon>Magnoliopsida</taxon>
        <taxon>Liliopsida</taxon>
        <taxon>Poales</taxon>
        <taxon>Poaceae</taxon>
        <taxon>PACMAD clade</taxon>
        <taxon>Arundinoideae</taxon>
        <taxon>Arundineae</taxon>
        <taxon>Arundo</taxon>
    </lineage>
</organism>
<accession>A0A0A9C667</accession>
<sequence length="49" mass="5826">MHDCRSTYFYCKGLMNHLLHKNHSKIVVWHAKSYLQRPQEKIIIGSVTL</sequence>